<dbReference type="InterPro" id="IPR041118">
    <property type="entry name" value="Rx_N"/>
</dbReference>
<keyword evidence="3" id="KW-0611">Plant defense</keyword>
<dbReference type="Proteomes" id="UP000325577">
    <property type="component" value="Linkage Group LG7"/>
</dbReference>
<dbReference type="Pfam" id="PF18052">
    <property type="entry name" value="Rx_N"/>
    <property type="match status" value="1"/>
</dbReference>
<proteinExistence type="predicted"/>
<dbReference type="OrthoDB" id="2018467at2759"/>
<dbReference type="SUPFAM" id="SSF52058">
    <property type="entry name" value="L domain-like"/>
    <property type="match status" value="1"/>
</dbReference>
<sequence>MAESFLFDIATKLLGKVGSIALQETLLAYGMKNEFEKIQQTALDIKAVLLDAEEQQEKNHQVSAWLQKLKDVFYDVDDLLDEVECEALRQQVVNRGSIIRKVRHFFSCSNSLVFRWRMGHKIKNIRKRLDEMSAEKSKFNLTVLVLDRRVVQSDRSLQTLMVHNCMGLEKLPRDFGDLISLGYLEVTTRLKCLPANGIGRLNSLRHLLIAYCVNLESLFDDEMQCLTKLRLLIVENCEHLVSLSRRAWRYLSALETLRFYNCENLNLTDDREDEDIEIGLNSLRTLTIELLPMLVALPGWLQGAANTLKYIVIEDCHNFTSLPEWIEDLKSLQKLRISGCPKLTYLPDGMRRLITLREIHISECPELIVRCEPKTGEDWHKIAHVPDIYLNGFKI</sequence>
<evidence type="ECO:0000256" key="2">
    <source>
        <dbReference type="ARBA" id="ARBA00022741"/>
    </source>
</evidence>
<keyword evidence="2" id="KW-0547">Nucleotide-binding</keyword>
<feature type="domain" description="Disease resistance R13L4/SHOC-2-like LRR" evidence="6">
    <location>
        <begin position="155"/>
        <end position="313"/>
    </location>
</feature>
<keyword evidence="4" id="KW-0067">ATP-binding</keyword>
<gene>
    <name evidence="7" type="ORF">F0562_015435</name>
</gene>
<evidence type="ECO:0000313" key="7">
    <source>
        <dbReference type="EMBL" id="KAA8517961.1"/>
    </source>
</evidence>
<keyword evidence="8" id="KW-1185">Reference proteome</keyword>
<dbReference type="InterPro" id="IPR032675">
    <property type="entry name" value="LRR_dom_sf"/>
</dbReference>
<evidence type="ECO:0000313" key="8">
    <source>
        <dbReference type="Proteomes" id="UP000325577"/>
    </source>
</evidence>
<dbReference type="Gene3D" id="3.80.10.10">
    <property type="entry name" value="Ribonuclease Inhibitor"/>
    <property type="match status" value="2"/>
</dbReference>
<feature type="domain" description="Disease resistance N-terminal" evidence="5">
    <location>
        <begin position="11"/>
        <end position="100"/>
    </location>
</feature>
<evidence type="ECO:0000259" key="6">
    <source>
        <dbReference type="Pfam" id="PF23598"/>
    </source>
</evidence>
<dbReference type="CDD" id="cd14798">
    <property type="entry name" value="RX-CC_like"/>
    <property type="match status" value="1"/>
</dbReference>
<dbReference type="PANTHER" id="PTHR36766:SF61">
    <property type="entry name" value="NB-ARC DOMAIN DISEASE RESISTANCE PROTEIN"/>
    <property type="match status" value="1"/>
</dbReference>
<name>A0A5J4ZLJ1_9ASTE</name>
<dbReference type="GO" id="GO:0005524">
    <property type="term" value="F:ATP binding"/>
    <property type="evidence" value="ECO:0007669"/>
    <property type="project" value="UniProtKB-KW"/>
</dbReference>
<dbReference type="Gene3D" id="1.20.5.4130">
    <property type="match status" value="1"/>
</dbReference>
<evidence type="ECO:0000256" key="3">
    <source>
        <dbReference type="ARBA" id="ARBA00022821"/>
    </source>
</evidence>
<dbReference type="EMBL" id="CM018050">
    <property type="protein sequence ID" value="KAA8517961.1"/>
    <property type="molecule type" value="Genomic_DNA"/>
</dbReference>
<dbReference type="InterPro" id="IPR038005">
    <property type="entry name" value="RX-like_CC"/>
</dbReference>
<keyword evidence="1" id="KW-0677">Repeat</keyword>
<dbReference type="PANTHER" id="PTHR36766">
    <property type="entry name" value="PLANT BROAD-SPECTRUM MILDEW RESISTANCE PROTEIN RPW8"/>
    <property type="match status" value="1"/>
</dbReference>
<accession>A0A5J4ZLJ1</accession>
<reference evidence="7 8" key="1">
    <citation type="submission" date="2019-09" db="EMBL/GenBank/DDBJ databases">
        <title>A chromosome-level genome assembly of the Chinese tupelo Nyssa sinensis.</title>
        <authorList>
            <person name="Yang X."/>
            <person name="Kang M."/>
            <person name="Yang Y."/>
            <person name="Xiong H."/>
            <person name="Wang M."/>
            <person name="Zhang Z."/>
            <person name="Wang Z."/>
            <person name="Wu H."/>
            <person name="Ma T."/>
            <person name="Liu J."/>
            <person name="Xi Z."/>
        </authorList>
    </citation>
    <scope>NUCLEOTIDE SEQUENCE [LARGE SCALE GENOMIC DNA]</scope>
    <source>
        <strain evidence="7">J267</strain>
        <tissue evidence="7">Leaf</tissue>
    </source>
</reference>
<evidence type="ECO:0000256" key="1">
    <source>
        <dbReference type="ARBA" id="ARBA00022737"/>
    </source>
</evidence>
<protein>
    <submittedName>
        <fullName evidence="7">Uncharacterized protein</fullName>
    </submittedName>
</protein>
<dbReference type="GO" id="GO:0006952">
    <property type="term" value="P:defense response"/>
    <property type="evidence" value="ECO:0007669"/>
    <property type="project" value="UniProtKB-KW"/>
</dbReference>
<dbReference type="AlphaFoldDB" id="A0A5J4ZLJ1"/>
<evidence type="ECO:0000259" key="5">
    <source>
        <dbReference type="Pfam" id="PF18052"/>
    </source>
</evidence>
<organism evidence="7 8">
    <name type="scientific">Nyssa sinensis</name>
    <dbReference type="NCBI Taxonomy" id="561372"/>
    <lineage>
        <taxon>Eukaryota</taxon>
        <taxon>Viridiplantae</taxon>
        <taxon>Streptophyta</taxon>
        <taxon>Embryophyta</taxon>
        <taxon>Tracheophyta</taxon>
        <taxon>Spermatophyta</taxon>
        <taxon>Magnoliopsida</taxon>
        <taxon>eudicotyledons</taxon>
        <taxon>Gunneridae</taxon>
        <taxon>Pentapetalae</taxon>
        <taxon>asterids</taxon>
        <taxon>Cornales</taxon>
        <taxon>Nyssaceae</taxon>
        <taxon>Nyssa</taxon>
    </lineage>
</organism>
<dbReference type="InterPro" id="IPR055414">
    <property type="entry name" value="LRR_R13L4/SHOC2-like"/>
</dbReference>
<evidence type="ECO:0000256" key="4">
    <source>
        <dbReference type="ARBA" id="ARBA00022840"/>
    </source>
</evidence>
<dbReference type="Pfam" id="PF23598">
    <property type="entry name" value="LRR_14"/>
    <property type="match status" value="1"/>
</dbReference>